<keyword evidence="7" id="KW-0012">Acyltransferase</keyword>
<feature type="region of interest" description="Disordered" evidence="9">
    <location>
        <begin position="2488"/>
        <end position="2508"/>
    </location>
</feature>
<feature type="domain" description="Carrier" evidence="10">
    <location>
        <begin position="2572"/>
        <end position="2650"/>
    </location>
</feature>
<dbReference type="InterPro" id="IPR006162">
    <property type="entry name" value="Ppantetheine_attach_site"/>
</dbReference>
<comment type="caution">
    <text evidence="13">The sequence shown here is derived from an EMBL/GenBank/DDBJ whole genome shotgun (WGS) entry which is preliminary data.</text>
</comment>
<dbReference type="Pfam" id="PF02801">
    <property type="entry name" value="Ketoacyl-synt_C"/>
    <property type="match status" value="1"/>
</dbReference>
<dbReference type="SMART" id="SM00825">
    <property type="entry name" value="PKS_KS"/>
    <property type="match status" value="1"/>
</dbReference>
<evidence type="ECO:0000256" key="2">
    <source>
        <dbReference type="ARBA" id="ARBA00022553"/>
    </source>
</evidence>
<dbReference type="GO" id="GO:0044550">
    <property type="term" value="P:secondary metabolite biosynthetic process"/>
    <property type="evidence" value="ECO:0007669"/>
    <property type="project" value="TreeGrafter"/>
</dbReference>
<dbReference type="InterPro" id="IPR029063">
    <property type="entry name" value="SAM-dependent_MTases_sf"/>
</dbReference>
<dbReference type="InterPro" id="IPR013968">
    <property type="entry name" value="PKS_KR"/>
</dbReference>
<dbReference type="InterPro" id="IPR042104">
    <property type="entry name" value="PKS_dehydratase_sf"/>
</dbReference>
<dbReference type="Pfam" id="PF08240">
    <property type="entry name" value="ADH_N"/>
    <property type="match status" value="1"/>
</dbReference>
<dbReference type="GO" id="GO:0016491">
    <property type="term" value="F:oxidoreductase activity"/>
    <property type="evidence" value="ECO:0007669"/>
    <property type="project" value="UniProtKB-KW"/>
</dbReference>
<dbReference type="Gene3D" id="3.40.47.10">
    <property type="match status" value="1"/>
</dbReference>
<dbReference type="SUPFAM" id="SSF55048">
    <property type="entry name" value="Probable ACP-binding domain of malonyl-CoA ACP transacylase"/>
    <property type="match status" value="1"/>
</dbReference>
<dbReference type="PANTHER" id="PTHR43775">
    <property type="entry name" value="FATTY ACID SYNTHASE"/>
    <property type="match status" value="1"/>
</dbReference>
<dbReference type="Pfam" id="PF14765">
    <property type="entry name" value="PS-DH"/>
    <property type="match status" value="1"/>
</dbReference>
<dbReference type="SMART" id="SM00829">
    <property type="entry name" value="PKS_ER"/>
    <property type="match status" value="1"/>
</dbReference>
<dbReference type="Pfam" id="PF16197">
    <property type="entry name" value="KAsynt_C_assoc"/>
    <property type="match status" value="1"/>
</dbReference>
<dbReference type="InterPro" id="IPR020841">
    <property type="entry name" value="PKS_Beta-ketoAc_synthase_dom"/>
</dbReference>
<dbReference type="SMART" id="SM00823">
    <property type="entry name" value="PKS_PP"/>
    <property type="match status" value="1"/>
</dbReference>
<dbReference type="CDD" id="cd05195">
    <property type="entry name" value="enoyl_red"/>
    <property type="match status" value="1"/>
</dbReference>
<dbReference type="InterPro" id="IPR016039">
    <property type="entry name" value="Thiolase-like"/>
</dbReference>
<dbReference type="SMART" id="SM00827">
    <property type="entry name" value="PKS_AT"/>
    <property type="match status" value="1"/>
</dbReference>
<reference evidence="13" key="2">
    <citation type="submission" date="2023-05" db="EMBL/GenBank/DDBJ databases">
        <authorList>
            <consortium name="Lawrence Berkeley National Laboratory"/>
            <person name="Steindorff A."/>
            <person name="Hensen N."/>
            <person name="Bonometti L."/>
            <person name="Westerberg I."/>
            <person name="Brannstrom I.O."/>
            <person name="Guillou S."/>
            <person name="Cros-Aarteil S."/>
            <person name="Calhoun S."/>
            <person name="Haridas S."/>
            <person name="Kuo A."/>
            <person name="Mondo S."/>
            <person name="Pangilinan J."/>
            <person name="Riley R."/>
            <person name="Labutti K."/>
            <person name="Andreopoulos B."/>
            <person name="Lipzen A."/>
            <person name="Chen C."/>
            <person name="Yanf M."/>
            <person name="Daum C."/>
            <person name="Ng V."/>
            <person name="Clum A."/>
            <person name="Ohm R."/>
            <person name="Martin F."/>
            <person name="Silar P."/>
            <person name="Natvig D."/>
            <person name="Lalanne C."/>
            <person name="Gautier V."/>
            <person name="Ament-Velasquez S.L."/>
            <person name="Kruys A."/>
            <person name="Hutchinson M.I."/>
            <person name="Powell A.J."/>
            <person name="Barry K."/>
            <person name="Miller A.N."/>
            <person name="Grigoriev I.V."/>
            <person name="Debuchy R."/>
            <person name="Gladieux P."/>
            <person name="Thoren M.H."/>
            <person name="Johannesson H."/>
        </authorList>
    </citation>
    <scope>NUCLEOTIDE SEQUENCE</scope>
    <source>
        <strain evidence="13">CBS 757.83</strain>
    </source>
</reference>
<organism evidence="13 14">
    <name type="scientific">Parathielavia hyrcaniae</name>
    <dbReference type="NCBI Taxonomy" id="113614"/>
    <lineage>
        <taxon>Eukaryota</taxon>
        <taxon>Fungi</taxon>
        <taxon>Dikarya</taxon>
        <taxon>Ascomycota</taxon>
        <taxon>Pezizomycotina</taxon>
        <taxon>Sordariomycetes</taxon>
        <taxon>Sordariomycetidae</taxon>
        <taxon>Sordariales</taxon>
        <taxon>Chaetomiaceae</taxon>
        <taxon>Parathielavia</taxon>
    </lineage>
</organism>
<dbReference type="Pfam" id="PF21089">
    <property type="entry name" value="PKS_DH_N"/>
    <property type="match status" value="1"/>
</dbReference>
<sequence>MVQETHRSGTAMSRDSSVGEESDSSSPSAISTPWSVVSRHVDGTSSTSSLGFSPDAAGHGPVEPIAIIGMSCRLPGTATDIPALWDMLVSGRTAWTPGPGKRFNMKAFQDTTGTKASTTNTGGAHWLKEDVAAFDAAFFGVNPVEAAAMDPQQRLLLEVAYEAFENAGLDKDRLWGSNTGVFVGQWSSDYHEIATRDTERPPLYLVTGTGPAITSSRISYYFNLRGPCFTLDTGCSSSLVALHQAVHSLRAGETAQCFVGGVNLLLDPQRFAYQSRLKMFSKEGRSFPFDARANGYGRGEGLTGVVLKPLSAALRDGDHVRAVIRNSVLNQDGRTPGISVPSAAAQREAILRAYQQANLEPHADYVEAHGTGTKVGDPIELSAIAGVLGRNRPGGRRLPVGSIKGNIGHTEGAAGLAGLIKAVLMLEHSFIPPQANFEKPNPDIPLDSWNIRVNAKGQRQNLRRISVNSFGYGGTNAHVIVDAAAEHLGIPATSLRLLALQRDLGPAEIPRIFILSAATQKACQRMCTRLARYLVTQQHLDSPCPGLLLSQLSFTLSKRTKLPHAVTLVARTVDELVAQLLAAAVNQVPQIGGFADSSNAERPRGIAFIFSGQGAQYAEMGRQLLHRFPAFFRAMERARACLAQLGCAWDPVSELCRPKAESRVNEPALAQPLSTAVQLGLVDLLRGLGLAPAAVVGHSSGEIAAAYAAGFLSFADAMAASYFRGLLTGQLLAAAPVSDGAAAPRGAMLAVGAAAPVVETHITRLGTEHGRVRIACFNSPSSVTVSGDEGAIDQLKAALDAEDVFNRKLLTSGAAYHSHHMEAIAERYTAALSQLRPRSRPADSSCPTMFSSVTGQKVDHETPLDAAYWVRNLLSPVLFSQAVGAMCEQSRGLASIVEVGPHAQLGGPVKQILKGLPSQLGASDMAYASTLKRGANAEEALLQCLGFLHIRGSPVRIQDTDQNYGAEKPDAGAGLLTDLPPYPFDHDRAFWHETRISKDYRHRAHLPHELLGSPSPDVNRMEPRWRRFVSLAESPWLRQHVVQGQMVFPATGYLTMAVEAAVQHALLSDARAPSGKAATGRIGAVSFRNISFGKALVLSDGPGDVEMSLSLRPQARTARESSAVWNEFRIFSVTHDGKTWTEHCRGLLHAETEPELHSQQAEEPRERGWWADEQDVARITERCEGEVAAPRFYQLAKNIGLDWLSPFDAVCSMREGPDACVTSARLPADAAWSPGGAAVTIHPAVLDAVLFHGACRVAMRGGTDSALVPTFIQQLRIATGSPDMWAADTVTGSNNTHREWLTAAVERSHGEGAPQTYEVIARAQDDASPRGMLLQARGIQMTRLPGDVTGGDDGAAKHEKCHGLEWVSYMEQPWTPEHRRHIGQSAATPIASNAQVNQVLEAMALKYIQQAVGEVSADDIPAGSYFGRMFEWMQTLAKAPYDAGLLPENPADFAAIGEAVARVGAQLADILTEKASPLTVLGKDDLLTRLYSEERSVSCQAQMAAWARELCRYTPGLRVLEIGGGTGSATEPLLRAMHDHIARYDFTDLSTGFFEGAAERLGPLADVVEFRALDIEKDPLAQGFDLASYDLIVASNVVHATSRIDGTLGNIRTLLRPGGWFMLHEVTAPQAFINLVWGVFEGWWAGYDEGRRLSPLLTPPAWIDRLTQAGLAEAERCFVDRDDDDGGLMSVFLSRAPAAEEGSEPQPQPQPTQVHVLTVPGEEYSSIGDQVAALQAELGGDVAISASSVADSSPGENVVVVLPAVASLLCGDIDTDSFNSFKSWVLGARAVLFVSLEAEDAHAPPDTGMWAGFVRCLRIEHPGIRLVTLQLQQGRAGSTAPVLDVLARTLPVLLRSPTFDLERDLGEVETEFAERDGQLFVSRLVPLPEIDDHVHRSSQLAEVEKAPFLGHGRTMAAELGVPGLLESFRWRDDSGAPPVGPDDVRIELRAASINFKDVLIAAGQLPGITEMRNDCSGVVVEVGAHMQDRFRPGDRVCALYSRSYTNYPIMHGDCVAVVPDAVSFAEAAAMPIVWATVYYSLVDMGRLRRGDKILVHAGAGAVGQAAIILAQHLGADVFATVGSAAKRELLQERYGIPVDHIFSSRSTTFAEGIRRATGGYGVDVVLNSLGGEVFRESCNLVAPFGRFVEIGRKDLMEDALMPMEFLLRNVTFAYVDLAAIIVQNKPLAGRLLRSVVDLAAAGAIRPVTLTTMPIDQIEAAFRLVQAGKHIGKVVLTVGEDQRVKAIPPPPEQVQLRPDATYAVVGGFGGVGKAIVSWLADHGARNIVGLSRSGGQDPQSASFIRDMQARGVRVVGKACDITSRERVADVALAMAQDGLPPVRGIVQSAMVLRDTMFENMTASDWKEALAPKVRGTLNLDAVFGSSADGPLDFFLMLSSAVAVSGNPGQSNYGAACSFQDALVRHHVNTEAPSAAPKCAYYSINVGVVIEVGFVAENPAVAEALRKAGLGALHLADLLSVVNYAVTEEGSATTTKEASTPTTRRGGCVAGMVPPVLRGSGVPRWMRERRFVHLVHQRERLGAGGQHRGGGSDGGAKGGTEDLATLLGRAASPKEAVDVVCGAILQQLGKLIATPVDMLSPARNLDSYGVDSLVAVELRNWIGTYLRANVQLMVLRGTGSINELAGIVARESRLVTLEGV</sequence>
<protein>
    <submittedName>
        <fullName evidence="13">Polyketide synthase 3</fullName>
    </submittedName>
</protein>
<dbReference type="PROSITE" id="PS00606">
    <property type="entry name" value="KS3_1"/>
    <property type="match status" value="1"/>
</dbReference>
<feature type="domain" description="PKS/mFAS DH" evidence="12">
    <location>
        <begin position="1008"/>
        <end position="1350"/>
    </location>
</feature>
<dbReference type="GO" id="GO:1901336">
    <property type="term" value="P:lactone biosynthetic process"/>
    <property type="evidence" value="ECO:0007669"/>
    <property type="project" value="UniProtKB-ARBA"/>
</dbReference>
<evidence type="ECO:0000256" key="3">
    <source>
        <dbReference type="ARBA" id="ARBA00022679"/>
    </source>
</evidence>
<name>A0AAN6Q7M9_9PEZI</name>
<dbReference type="Pfam" id="PF08242">
    <property type="entry name" value="Methyltransf_12"/>
    <property type="match status" value="1"/>
</dbReference>
<dbReference type="Gene3D" id="1.10.1200.10">
    <property type="entry name" value="ACP-like"/>
    <property type="match status" value="1"/>
</dbReference>
<dbReference type="SUPFAM" id="SSF47336">
    <property type="entry name" value="ACP-like"/>
    <property type="match status" value="1"/>
</dbReference>
<dbReference type="InterPro" id="IPR036736">
    <property type="entry name" value="ACP-like_sf"/>
</dbReference>
<evidence type="ECO:0000256" key="4">
    <source>
        <dbReference type="ARBA" id="ARBA00022857"/>
    </source>
</evidence>
<dbReference type="InterPro" id="IPR057326">
    <property type="entry name" value="KR_dom"/>
</dbReference>
<dbReference type="Gene3D" id="3.40.50.150">
    <property type="entry name" value="Vaccinia Virus protein VP39"/>
    <property type="match status" value="1"/>
</dbReference>
<dbReference type="GO" id="GO:0006633">
    <property type="term" value="P:fatty acid biosynthetic process"/>
    <property type="evidence" value="ECO:0007669"/>
    <property type="project" value="InterPro"/>
</dbReference>
<dbReference type="Pfam" id="PF13602">
    <property type="entry name" value="ADH_zinc_N_2"/>
    <property type="match status" value="1"/>
</dbReference>
<keyword evidence="1" id="KW-0596">Phosphopantetheine</keyword>
<dbReference type="Pfam" id="PF00698">
    <property type="entry name" value="Acyl_transf_1"/>
    <property type="match status" value="1"/>
</dbReference>
<dbReference type="Pfam" id="PF00109">
    <property type="entry name" value="ketoacyl-synt"/>
    <property type="match status" value="1"/>
</dbReference>
<dbReference type="InterPro" id="IPR014031">
    <property type="entry name" value="Ketoacyl_synth_C"/>
</dbReference>
<dbReference type="InterPro" id="IPR013154">
    <property type="entry name" value="ADH-like_N"/>
</dbReference>
<dbReference type="FunFam" id="3.40.50.720:FF:000209">
    <property type="entry name" value="Polyketide synthase Pks12"/>
    <property type="match status" value="1"/>
</dbReference>
<dbReference type="InterPro" id="IPR011032">
    <property type="entry name" value="GroES-like_sf"/>
</dbReference>
<dbReference type="SMART" id="SM00826">
    <property type="entry name" value="PKS_DH"/>
    <property type="match status" value="1"/>
</dbReference>
<evidence type="ECO:0000313" key="14">
    <source>
        <dbReference type="Proteomes" id="UP001305647"/>
    </source>
</evidence>
<dbReference type="CDD" id="cd00833">
    <property type="entry name" value="PKS"/>
    <property type="match status" value="1"/>
</dbReference>
<evidence type="ECO:0000256" key="1">
    <source>
        <dbReference type="ARBA" id="ARBA00022450"/>
    </source>
</evidence>
<dbReference type="InterPro" id="IPR014030">
    <property type="entry name" value="Ketoacyl_synth_N"/>
</dbReference>
<dbReference type="InterPro" id="IPR018201">
    <property type="entry name" value="Ketoacyl_synth_AS"/>
</dbReference>
<evidence type="ECO:0000256" key="8">
    <source>
        <dbReference type="PROSITE-ProRule" id="PRU01363"/>
    </source>
</evidence>
<feature type="domain" description="Ketosynthase family 3 (KS3)" evidence="11">
    <location>
        <begin position="62"/>
        <end position="483"/>
    </location>
</feature>
<dbReference type="InterPro" id="IPR001227">
    <property type="entry name" value="Ac_transferase_dom_sf"/>
</dbReference>
<dbReference type="EMBL" id="MU863626">
    <property type="protein sequence ID" value="KAK4105143.1"/>
    <property type="molecule type" value="Genomic_DNA"/>
</dbReference>
<dbReference type="InterPro" id="IPR020843">
    <property type="entry name" value="ER"/>
</dbReference>
<keyword evidence="2" id="KW-0597">Phosphoprotein</keyword>
<dbReference type="GO" id="GO:0004315">
    <property type="term" value="F:3-oxoacyl-[acyl-carrier-protein] synthase activity"/>
    <property type="evidence" value="ECO:0007669"/>
    <property type="project" value="InterPro"/>
</dbReference>
<dbReference type="Pfam" id="PF08659">
    <property type="entry name" value="KR"/>
    <property type="match status" value="1"/>
</dbReference>
<evidence type="ECO:0000256" key="5">
    <source>
        <dbReference type="ARBA" id="ARBA00023002"/>
    </source>
</evidence>
<dbReference type="PROSITE" id="PS52019">
    <property type="entry name" value="PKS_MFAS_DH"/>
    <property type="match status" value="1"/>
</dbReference>
<evidence type="ECO:0000313" key="13">
    <source>
        <dbReference type="EMBL" id="KAK4105143.1"/>
    </source>
</evidence>
<feature type="compositionally biased region" description="Low complexity" evidence="9">
    <location>
        <begin position="24"/>
        <end position="35"/>
    </location>
</feature>
<dbReference type="InterPro" id="IPR016035">
    <property type="entry name" value="Acyl_Trfase/lysoPLipase"/>
</dbReference>
<dbReference type="InterPro" id="IPR020806">
    <property type="entry name" value="PKS_PP-bd"/>
</dbReference>
<feature type="region of interest" description="N-terminal hotdog fold" evidence="8">
    <location>
        <begin position="1008"/>
        <end position="1155"/>
    </location>
</feature>
<dbReference type="PANTHER" id="PTHR43775:SF29">
    <property type="entry name" value="ASPERFURANONE POLYKETIDE SYNTHASE AFOG-RELATED"/>
    <property type="match status" value="1"/>
</dbReference>
<dbReference type="Pfam" id="PF23297">
    <property type="entry name" value="ACP_SdgA_C"/>
    <property type="match status" value="1"/>
</dbReference>
<evidence type="ECO:0000259" key="11">
    <source>
        <dbReference type="PROSITE" id="PS52004"/>
    </source>
</evidence>
<evidence type="ECO:0000259" key="12">
    <source>
        <dbReference type="PROSITE" id="PS52019"/>
    </source>
</evidence>
<dbReference type="SUPFAM" id="SSF51735">
    <property type="entry name" value="NAD(P)-binding Rossmann-fold domains"/>
    <property type="match status" value="2"/>
</dbReference>
<proteinExistence type="predicted"/>
<dbReference type="Gene3D" id="3.40.366.10">
    <property type="entry name" value="Malonyl-Coenzyme A Acyl Carrier Protein, domain 2"/>
    <property type="match status" value="1"/>
</dbReference>
<dbReference type="PROSITE" id="PS52004">
    <property type="entry name" value="KS3_2"/>
    <property type="match status" value="1"/>
</dbReference>
<feature type="active site" description="Proton donor; for dehydratase activity" evidence="8">
    <location>
        <position position="1247"/>
    </location>
</feature>
<accession>A0AAN6Q7M9</accession>
<evidence type="ECO:0000256" key="7">
    <source>
        <dbReference type="ARBA" id="ARBA00023315"/>
    </source>
</evidence>
<dbReference type="Gene3D" id="3.40.50.720">
    <property type="entry name" value="NAD(P)-binding Rossmann-like Domain"/>
    <property type="match status" value="2"/>
</dbReference>
<dbReference type="PROSITE" id="PS00012">
    <property type="entry name" value="PHOSPHOPANTETHEINE"/>
    <property type="match status" value="1"/>
</dbReference>
<dbReference type="SUPFAM" id="SSF50129">
    <property type="entry name" value="GroES-like"/>
    <property type="match status" value="1"/>
</dbReference>
<keyword evidence="5" id="KW-0560">Oxidoreductase</keyword>
<dbReference type="GO" id="GO:0031177">
    <property type="term" value="F:phosphopantetheine binding"/>
    <property type="evidence" value="ECO:0007669"/>
    <property type="project" value="InterPro"/>
</dbReference>
<dbReference type="CDD" id="cd02440">
    <property type="entry name" value="AdoMet_MTases"/>
    <property type="match status" value="1"/>
</dbReference>
<dbReference type="InterPro" id="IPR013217">
    <property type="entry name" value="Methyltransf_12"/>
</dbReference>
<dbReference type="SUPFAM" id="SSF52151">
    <property type="entry name" value="FabD/lysophospholipase-like"/>
    <property type="match status" value="1"/>
</dbReference>
<feature type="active site" description="Proton acceptor; for dehydratase activity" evidence="8">
    <location>
        <position position="1040"/>
    </location>
</feature>
<dbReference type="InterPro" id="IPR049552">
    <property type="entry name" value="PKS_DH_N"/>
</dbReference>
<dbReference type="Gene3D" id="3.10.129.110">
    <property type="entry name" value="Polyketide synthase dehydratase"/>
    <property type="match status" value="1"/>
</dbReference>
<dbReference type="GO" id="GO:0004312">
    <property type="term" value="F:fatty acid synthase activity"/>
    <property type="evidence" value="ECO:0007669"/>
    <property type="project" value="TreeGrafter"/>
</dbReference>
<keyword evidence="4" id="KW-0521">NADP</keyword>
<evidence type="ECO:0000259" key="10">
    <source>
        <dbReference type="PROSITE" id="PS50075"/>
    </source>
</evidence>
<dbReference type="PROSITE" id="PS50075">
    <property type="entry name" value="CARRIER"/>
    <property type="match status" value="1"/>
</dbReference>
<feature type="region of interest" description="C-terminal hotdog fold" evidence="8">
    <location>
        <begin position="1184"/>
        <end position="1350"/>
    </location>
</feature>
<dbReference type="InterPro" id="IPR020807">
    <property type="entry name" value="PKS_DH"/>
</dbReference>
<dbReference type="InterPro" id="IPR049900">
    <property type="entry name" value="PKS_mFAS_DH"/>
</dbReference>
<dbReference type="InterPro" id="IPR036291">
    <property type="entry name" value="NAD(P)-bd_dom_sf"/>
</dbReference>
<dbReference type="InterPro" id="IPR009081">
    <property type="entry name" value="PP-bd_ACP"/>
</dbReference>
<dbReference type="InterPro" id="IPR032821">
    <property type="entry name" value="PKS_assoc"/>
</dbReference>
<dbReference type="InterPro" id="IPR016036">
    <property type="entry name" value="Malonyl_transacylase_ACP-bd"/>
</dbReference>
<gene>
    <name evidence="13" type="ORF">N658DRAFT_521662</name>
</gene>
<evidence type="ECO:0000256" key="9">
    <source>
        <dbReference type="SAM" id="MobiDB-lite"/>
    </source>
</evidence>
<dbReference type="InterPro" id="IPR014043">
    <property type="entry name" value="Acyl_transferase_dom"/>
</dbReference>
<dbReference type="InterPro" id="IPR050091">
    <property type="entry name" value="PKS_NRPS_Biosynth_Enz"/>
</dbReference>
<dbReference type="SUPFAM" id="SSF53335">
    <property type="entry name" value="S-adenosyl-L-methionine-dependent methyltransferases"/>
    <property type="match status" value="1"/>
</dbReference>
<dbReference type="Proteomes" id="UP001305647">
    <property type="component" value="Unassembled WGS sequence"/>
</dbReference>
<feature type="region of interest" description="Disordered" evidence="9">
    <location>
        <begin position="1"/>
        <end position="36"/>
    </location>
</feature>
<keyword evidence="14" id="KW-1185">Reference proteome</keyword>
<keyword evidence="6" id="KW-0511">Multifunctional enzyme</keyword>
<dbReference type="Gene3D" id="3.90.180.10">
    <property type="entry name" value="Medium-chain alcohol dehydrogenases, catalytic domain"/>
    <property type="match status" value="1"/>
</dbReference>
<dbReference type="SUPFAM" id="SSF53901">
    <property type="entry name" value="Thiolase-like"/>
    <property type="match status" value="1"/>
</dbReference>
<dbReference type="InterPro" id="IPR049551">
    <property type="entry name" value="PKS_DH_C"/>
</dbReference>
<evidence type="ECO:0000256" key="6">
    <source>
        <dbReference type="ARBA" id="ARBA00023268"/>
    </source>
</evidence>
<feature type="compositionally biased region" description="Low complexity" evidence="9">
    <location>
        <begin position="2489"/>
        <end position="2501"/>
    </location>
</feature>
<dbReference type="SMART" id="SM00822">
    <property type="entry name" value="PKS_KR"/>
    <property type="match status" value="1"/>
</dbReference>
<reference evidence="13" key="1">
    <citation type="journal article" date="2023" name="Mol. Phylogenet. Evol.">
        <title>Genome-scale phylogeny and comparative genomics of the fungal order Sordariales.</title>
        <authorList>
            <person name="Hensen N."/>
            <person name="Bonometti L."/>
            <person name="Westerberg I."/>
            <person name="Brannstrom I.O."/>
            <person name="Guillou S."/>
            <person name="Cros-Aarteil S."/>
            <person name="Calhoun S."/>
            <person name="Haridas S."/>
            <person name="Kuo A."/>
            <person name="Mondo S."/>
            <person name="Pangilinan J."/>
            <person name="Riley R."/>
            <person name="LaButti K."/>
            <person name="Andreopoulos B."/>
            <person name="Lipzen A."/>
            <person name="Chen C."/>
            <person name="Yan M."/>
            <person name="Daum C."/>
            <person name="Ng V."/>
            <person name="Clum A."/>
            <person name="Steindorff A."/>
            <person name="Ohm R.A."/>
            <person name="Martin F."/>
            <person name="Silar P."/>
            <person name="Natvig D.O."/>
            <person name="Lalanne C."/>
            <person name="Gautier V."/>
            <person name="Ament-Velasquez S.L."/>
            <person name="Kruys A."/>
            <person name="Hutchinson M.I."/>
            <person name="Powell A.J."/>
            <person name="Barry K."/>
            <person name="Miller A.N."/>
            <person name="Grigoriev I.V."/>
            <person name="Debuchy R."/>
            <person name="Gladieux P."/>
            <person name="Hiltunen Thoren M."/>
            <person name="Johannesson H."/>
        </authorList>
    </citation>
    <scope>NUCLEOTIDE SEQUENCE</scope>
    <source>
        <strain evidence="13">CBS 757.83</strain>
    </source>
</reference>
<keyword evidence="3" id="KW-0808">Transferase</keyword>